<name>A0A8H6FJB8_9LECA</name>
<dbReference type="RefSeq" id="XP_037159774.1">
    <property type="nucleotide sequence ID" value="XM_037313317.1"/>
</dbReference>
<feature type="region of interest" description="Disordered" evidence="1">
    <location>
        <begin position="288"/>
        <end position="316"/>
    </location>
</feature>
<sequence length="479" mass="53741">MRTADNSEMDRIPPPPYTEVADALDAASQPVQASLRGGYMRPSLPSEMPSDENNLSSAITYFEDPDDPDLHRAGVYLSLAEYTITFNRETTRDDLAYPLPIETYIARDVTSLDWSTFVNFLFPMRDEVRHGKLRPEKDPQRHSFIEEDTPARRDRILAVIAEWNENFFNPRRIHIKAGFSPLPSYPSSRSTAIPSVAQGPYVESRPLQPAQPTMYRDAPAQWSANLSTPQPIHRSLSTSSSDSSSSSSMDSVKSKDLEGVDLGQIRSALLAFQLDATKKDHLHASVRQLRDGFRSQRRNLSGKDSKELKKENRNQRKEIKKEVKAIVKEVKATRKADRKVRKAERKSQREGKRAERGGNDRIKDSEDTGRRAEERAAEKVRHAQERGREAEGRASEKAARAHGRAREAQAQEATAVARAQKRVADARARGWDGEAAATQRAQEIKARTGAAQRRAGETAGRERYEINGGQETGVLLTED</sequence>
<proteinExistence type="predicted"/>
<accession>A0A8H6FJB8</accession>
<dbReference type="OrthoDB" id="5408998at2759"/>
<feature type="compositionally biased region" description="Low complexity" evidence="1">
    <location>
        <begin position="235"/>
        <end position="251"/>
    </location>
</feature>
<feature type="region of interest" description="Disordered" evidence="1">
    <location>
        <begin position="330"/>
        <end position="479"/>
    </location>
</feature>
<protein>
    <submittedName>
        <fullName evidence="2">Uncharacterized protein</fullName>
    </submittedName>
</protein>
<evidence type="ECO:0000313" key="2">
    <source>
        <dbReference type="EMBL" id="KAF6229582.1"/>
    </source>
</evidence>
<evidence type="ECO:0000256" key="1">
    <source>
        <dbReference type="SAM" id="MobiDB-lite"/>
    </source>
</evidence>
<feature type="region of interest" description="Disordered" evidence="1">
    <location>
        <begin position="225"/>
        <end position="254"/>
    </location>
</feature>
<dbReference type="Proteomes" id="UP000578531">
    <property type="component" value="Unassembled WGS sequence"/>
</dbReference>
<feature type="compositionally biased region" description="Basic and acidic residues" evidence="1">
    <location>
        <begin position="454"/>
        <end position="465"/>
    </location>
</feature>
<dbReference type="EMBL" id="JACCJC010000071">
    <property type="protein sequence ID" value="KAF6229582.1"/>
    <property type="molecule type" value="Genomic_DNA"/>
</dbReference>
<feature type="compositionally biased region" description="Basic and acidic residues" evidence="1">
    <location>
        <begin position="422"/>
        <end position="432"/>
    </location>
</feature>
<reference evidence="2 3" key="1">
    <citation type="journal article" date="2020" name="Genomics">
        <title>Complete, high-quality genomes from long-read metagenomic sequencing of two wolf lichen thalli reveals enigmatic genome architecture.</title>
        <authorList>
            <person name="McKenzie S.K."/>
            <person name="Walston R.F."/>
            <person name="Allen J.L."/>
        </authorList>
    </citation>
    <scope>NUCLEOTIDE SEQUENCE [LARGE SCALE GENOMIC DNA]</scope>
    <source>
        <strain evidence="2">WasteWater2</strain>
    </source>
</reference>
<evidence type="ECO:0000313" key="3">
    <source>
        <dbReference type="Proteomes" id="UP000578531"/>
    </source>
</evidence>
<dbReference type="AlphaFoldDB" id="A0A8H6FJB8"/>
<dbReference type="GeneID" id="59293079"/>
<gene>
    <name evidence="2" type="ORF">HO173_011437</name>
</gene>
<feature type="compositionally biased region" description="Basic and acidic residues" evidence="1">
    <location>
        <begin position="345"/>
        <end position="409"/>
    </location>
</feature>
<keyword evidence="3" id="KW-1185">Reference proteome</keyword>
<organism evidence="2 3">
    <name type="scientific">Letharia columbiana</name>
    <dbReference type="NCBI Taxonomy" id="112416"/>
    <lineage>
        <taxon>Eukaryota</taxon>
        <taxon>Fungi</taxon>
        <taxon>Dikarya</taxon>
        <taxon>Ascomycota</taxon>
        <taxon>Pezizomycotina</taxon>
        <taxon>Lecanoromycetes</taxon>
        <taxon>OSLEUM clade</taxon>
        <taxon>Lecanoromycetidae</taxon>
        <taxon>Lecanorales</taxon>
        <taxon>Lecanorineae</taxon>
        <taxon>Parmeliaceae</taxon>
        <taxon>Letharia</taxon>
    </lineage>
</organism>
<comment type="caution">
    <text evidence="2">The sequence shown here is derived from an EMBL/GenBank/DDBJ whole genome shotgun (WGS) entry which is preliminary data.</text>
</comment>
<feature type="compositionally biased region" description="Basic and acidic residues" evidence="1">
    <location>
        <begin position="301"/>
        <end position="316"/>
    </location>
</feature>